<reference evidence="1 2" key="1">
    <citation type="submission" date="2017-11" db="EMBL/GenBank/DDBJ databases">
        <title>Taxonomic description and genome sequences of Spirosoma HA7 sp. nov., isolated from pollen microhabitat of Corylus avellana.</title>
        <authorList>
            <person name="Ambika Manirajan B."/>
            <person name="Suarez C."/>
            <person name="Ratering S."/>
            <person name="Geissler-Plaum R."/>
            <person name="Cardinale M."/>
            <person name="Sylvia S."/>
        </authorList>
    </citation>
    <scope>NUCLEOTIDE SEQUENCE [LARGE SCALE GENOMIC DNA]</scope>
    <source>
        <strain evidence="1 2">HA7</strain>
    </source>
</reference>
<gene>
    <name evidence="1" type="ORF">CWM47_26110</name>
</gene>
<dbReference type="EMBL" id="CP025096">
    <property type="protein sequence ID" value="AUD05016.1"/>
    <property type="molecule type" value="Genomic_DNA"/>
</dbReference>
<organism evidence="1 2">
    <name type="scientific">Spirosoma pollinicola</name>
    <dbReference type="NCBI Taxonomy" id="2057025"/>
    <lineage>
        <taxon>Bacteria</taxon>
        <taxon>Pseudomonadati</taxon>
        <taxon>Bacteroidota</taxon>
        <taxon>Cytophagia</taxon>
        <taxon>Cytophagales</taxon>
        <taxon>Cytophagaceae</taxon>
        <taxon>Spirosoma</taxon>
    </lineage>
</organism>
<evidence type="ECO:0000313" key="1">
    <source>
        <dbReference type="EMBL" id="AUD05016.1"/>
    </source>
</evidence>
<name>A0A2K8Z544_9BACT</name>
<dbReference type="AlphaFoldDB" id="A0A2K8Z544"/>
<protein>
    <submittedName>
        <fullName evidence="1">Uncharacterized protein</fullName>
    </submittedName>
</protein>
<sequence length="68" mass="8051">MYFSFVHLTEINSICAKRTIKRYDNYKKQNYENSLDRHPGGLASCGPAVRLCIYELQPSCYWNRFPDK</sequence>
<proteinExistence type="predicted"/>
<accession>A0A2K8Z544</accession>
<dbReference type="Proteomes" id="UP000232883">
    <property type="component" value="Chromosome"/>
</dbReference>
<dbReference type="KEGG" id="spir:CWM47_26110"/>
<keyword evidence="2" id="KW-1185">Reference proteome</keyword>
<evidence type="ECO:0000313" key="2">
    <source>
        <dbReference type="Proteomes" id="UP000232883"/>
    </source>
</evidence>